<organism evidence="6 7">
    <name type="scientific">Metasolibacillus meyeri</name>
    <dbReference type="NCBI Taxonomy" id="1071052"/>
    <lineage>
        <taxon>Bacteria</taxon>
        <taxon>Bacillati</taxon>
        <taxon>Bacillota</taxon>
        <taxon>Bacilli</taxon>
        <taxon>Bacillales</taxon>
        <taxon>Caryophanaceae</taxon>
        <taxon>Metasolibacillus</taxon>
    </lineage>
</organism>
<sequence length="820" mass="92951">MVQTHDNLFLFNTQSNLNFTSKSSGGKKPNLPARNRTTHGQYIKNKLNEIWKVVESSRESKRTAASLSIHTGTYLEFQSTPNFSLTIKSLENRIQGVKLLNVRNRIVEKKEIEYATVFVPKGKEHYFIKKAADYLEKESTRSNNPVNQNLIDSIENVQIALVEAFFPENHIQWLSESEEKWFEIWLSDDSAETENQFRKTAALLELEVSSEILRFPERTILLVYANKNDLSNLILYSPSIAEMRRAAEANTFFLDLENTDQLNWTVDAKERIQKDTDSQVVINILDTGIRRTHNLLSNFIEDLDMVAYNPEWDKFDNNHMGHGTLMAGIALYDDVKMLLESSNVHSVTHTLESSKILPDEGENEPQLYGAITSKVISEQIINHPNRIRVNCMAVTSPEIDTYDGSPSSWSAAVDEITSGAVDGIKKLMLISAGNIPTSDWDGYLDSNKTSSVENPGQSWNALTVGAYTLKSDPTLISTPGMNAIAPYGGISPSSKTSLIWDKKWPIKPEILFEGGNGITNSTEFYEEENFSSLTTYHDIFTRQFHYINATSESTAHASWMAAKIYNKYPQLWPETVRALMVHSAEWTDTMKNQFLTTGNKTDYRNLLRSCGYGVPNLNRALNSADNSVNLIIESELQPYKNVKGKSPKTNEMHIHELPWPKQQLLDLGETNVKLKVTLSYFIEPGPGEKGWKNQYRYPSSLLRFELNGSRNRNEFLKSINKAVISEDEEETSTSSNVHWLLGQQRNVGSIHSDTWEGTAAELATSNLIGVFPAVGWWRERKWLGKVENTMRYSLIVSLSTEADVDLYTPIYTQIQNEITI</sequence>
<dbReference type="GO" id="GO:0004252">
    <property type="term" value="F:serine-type endopeptidase activity"/>
    <property type="evidence" value="ECO:0007669"/>
    <property type="project" value="InterPro"/>
</dbReference>
<dbReference type="InterPro" id="IPR023827">
    <property type="entry name" value="Peptidase_S8_Asp-AS"/>
</dbReference>
<gene>
    <name evidence="6" type="ORF">P9B03_09080</name>
</gene>
<dbReference type="InterPro" id="IPR050131">
    <property type="entry name" value="Peptidase_S8_subtilisin-like"/>
</dbReference>
<keyword evidence="2" id="KW-0645">Protease</keyword>
<comment type="caution">
    <text evidence="6">The sequence shown here is derived from an EMBL/GenBank/DDBJ whole genome shotgun (WGS) entry which is preliminary data.</text>
</comment>
<evidence type="ECO:0000313" key="7">
    <source>
        <dbReference type="Proteomes" id="UP001344888"/>
    </source>
</evidence>
<feature type="domain" description="Peptidase S8/S53" evidence="5">
    <location>
        <begin position="278"/>
        <end position="613"/>
    </location>
</feature>
<dbReference type="PANTHER" id="PTHR43806:SF11">
    <property type="entry name" value="CEREVISIN-RELATED"/>
    <property type="match status" value="1"/>
</dbReference>
<keyword evidence="4" id="KW-0720">Serine protease</keyword>
<dbReference type="SUPFAM" id="SSF52743">
    <property type="entry name" value="Subtilisin-like"/>
    <property type="match status" value="1"/>
</dbReference>
<protein>
    <submittedName>
        <fullName evidence="6">S8 family peptidase</fullName>
    </submittedName>
</protein>
<dbReference type="AlphaFoldDB" id="A0AAW9NSE5"/>
<keyword evidence="7" id="KW-1185">Reference proteome</keyword>
<dbReference type="InterPro" id="IPR015500">
    <property type="entry name" value="Peptidase_S8_subtilisin-rel"/>
</dbReference>
<evidence type="ECO:0000313" key="6">
    <source>
        <dbReference type="EMBL" id="MEC1178634.1"/>
    </source>
</evidence>
<dbReference type="PANTHER" id="PTHR43806">
    <property type="entry name" value="PEPTIDASE S8"/>
    <property type="match status" value="1"/>
</dbReference>
<dbReference type="GO" id="GO:0006508">
    <property type="term" value="P:proteolysis"/>
    <property type="evidence" value="ECO:0007669"/>
    <property type="project" value="UniProtKB-KW"/>
</dbReference>
<evidence type="ECO:0000256" key="1">
    <source>
        <dbReference type="ARBA" id="ARBA00011073"/>
    </source>
</evidence>
<dbReference type="EMBL" id="JARSFG010000012">
    <property type="protein sequence ID" value="MEC1178634.1"/>
    <property type="molecule type" value="Genomic_DNA"/>
</dbReference>
<keyword evidence="3" id="KW-0378">Hydrolase</keyword>
<dbReference type="Gene3D" id="3.40.50.200">
    <property type="entry name" value="Peptidase S8/S53 domain"/>
    <property type="match status" value="1"/>
</dbReference>
<dbReference type="InterPro" id="IPR036852">
    <property type="entry name" value="Peptidase_S8/S53_dom_sf"/>
</dbReference>
<evidence type="ECO:0000256" key="2">
    <source>
        <dbReference type="ARBA" id="ARBA00022670"/>
    </source>
</evidence>
<dbReference type="InterPro" id="IPR034074">
    <property type="entry name" value="Y4bN_pept_dom"/>
</dbReference>
<accession>A0AAW9NSE5</accession>
<dbReference type="CDD" id="cd04847">
    <property type="entry name" value="Peptidases_S8_Subtilisin_like_2"/>
    <property type="match status" value="1"/>
</dbReference>
<dbReference type="InterPro" id="IPR000209">
    <property type="entry name" value="Peptidase_S8/S53_dom"/>
</dbReference>
<name>A0AAW9NSE5_9BACL</name>
<evidence type="ECO:0000256" key="3">
    <source>
        <dbReference type="ARBA" id="ARBA00022801"/>
    </source>
</evidence>
<dbReference type="RefSeq" id="WP_326123116.1">
    <property type="nucleotide sequence ID" value="NZ_JARSFG010000012.1"/>
</dbReference>
<dbReference type="Proteomes" id="UP001344888">
    <property type="component" value="Unassembled WGS sequence"/>
</dbReference>
<proteinExistence type="inferred from homology"/>
<dbReference type="PRINTS" id="PR00723">
    <property type="entry name" value="SUBTILISIN"/>
</dbReference>
<reference evidence="6 7" key="1">
    <citation type="submission" date="2023-03" db="EMBL/GenBank/DDBJ databases">
        <title>Bacillus Genome Sequencing.</title>
        <authorList>
            <person name="Dunlap C."/>
        </authorList>
    </citation>
    <scope>NUCLEOTIDE SEQUENCE [LARGE SCALE GENOMIC DNA]</scope>
    <source>
        <strain evidence="6 7">B-59205</strain>
    </source>
</reference>
<evidence type="ECO:0000256" key="4">
    <source>
        <dbReference type="ARBA" id="ARBA00022825"/>
    </source>
</evidence>
<dbReference type="Pfam" id="PF00082">
    <property type="entry name" value="Peptidase_S8"/>
    <property type="match status" value="1"/>
</dbReference>
<comment type="similarity">
    <text evidence="1">Belongs to the peptidase S8 family.</text>
</comment>
<dbReference type="PROSITE" id="PS00136">
    <property type="entry name" value="SUBTILASE_ASP"/>
    <property type="match status" value="1"/>
</dbReference>
<evidence type="ECO:0000259" key="5">
    <source>
        <dbReference type="Pfam" id="PF00082"/>
    </source>
</evidence>